<evidence type="ECO:0000313" key="2">
    <source>
        <dbReference type="EMBL" id="EEG55344.1"/>
    </source>
</evidence>
<keyword evidence="1 2" id="KW-0456">Lyase</keyword>
<dbReference type="NCBIfam" id="TIGR01584">
    <property type="entry name" value="citF"/>
    <property type="match status" value="1"/>
</dbReference>
<comment type="catalytic activity">
    <reaction evidence="1">
        <text>citrate + acetyl-CoA = (3S)-citryl-CoA + acetate</text>
        <dbReference type="Rhea" id="RHEA:19405"/>
        <dbReference type="ChEBI" id="CHEBI:16947"/>
        <dbReference type="ChEBI" id="CHEBI:30089"/>
        <dbReference type="ChEBI" id="CHEBI:57288"/>
        <dbReference type="ChEBI" id="CHEBI:57321"/>
        <dbReference type="EC" id="2.8.3.10"/>
    </reaction>
</comment>
<dbReference type="EC" id="2.8.3.10" evidence="1"/>
<dbReference type="InterPro" id="IPR006472">
    <property type="entry name" value="Citrate_lyase_asu"/>
</dbReference>
<dbReference type="Gene3D" id="3.40.1080.10">
    <property type="entry name" value="Glutaconate Coenzyme A-transferase"/>
    <property type="match status" value="2"/>
</dbReference>
<keyword evidence="1 2" id="KW-0808">Transferase</keyword>
<evidence type="ECO:0000256" key="1">
    <source>
        <dbReference type="PIRNR" id="PIRNR009451"/>
    </source>
</evidence>
<dbReference type="Proteomes" id="UP000004756">
    <property type="component" value="Unassembled WGS sequence"/>
</dbReference>
<protein>
    <recommendedName>
        <fullName evidence="1">Citrate lyase alpha chain</fullName>
        <shortName evidence="1">Citrase alpha chain</shortName>
        <ecNumber evidence="1">2.8.3.10</ecNumber>
        <ecNumber evidence="1">4.1.3.6</ecNumber>
    </recommendedName>
    <alternativeName>
        <fullName evidence="1">Citrate (pro-3S)-lyase alpha chain</fullName>
    </alternativeName>
    <alternativeName>
        <fullName evidence="1">Citrate CoA-transferase subunit</fullName>
    </alternativeName>
</protein>
<dbReference type="PANTHER" id="PTHR40596:SF1">
    <property type="entry name" value="CITRATE LYASE ALPHA CHAIN"/>
    <property type="match status" value="1"/>
</dbReference>
<dbReference type="EMBL" id="ACCJ01000151">
    <property type="protein sequence ID" value="EEG55344.1"/>
    <property type="molecule type" value="Genomic_DNA"/>
</dbReference>
<dbReference type="PIRSF" id="PIRSF009451">
    <property type="entry name" value="Citrt_lyas_alpha"/>
    <property type="match status" value="1"/>
</dbReference>
<reference evidence="2 3" key="1">
    <citation type="submission" date="2009-02" db="EMBL/GenBank/DDBJ databases">
        <title>Draft genome sequence of Clostridium asparagiforme (DSM 15981).</title>
        <authorList>
            <person name="Sudarsanam P."/>
            <person name="Ley R."/>
            <person name="Guruge J."/>
            <person name="Turnbaugh P.J."/>
            <person name="Mahowald M."/>
            <person name="Liep D."/>
            <person name="Gordon J."/>
        </authorList>
    </citation>
    <scope>NUCLEOTIDE SEQUENCE [LARGE SCALE GENOMIC DNA]</scope>
    <source>
        <strain evidence="2 3">DSM 15981</strain>
    </source>
</reference>
<accession>C0CZY2</accession>
<sequence>MRGICKMINQVGREIPDELLVRYGKKGFEGSYARDDEEYRKAAPTVRAVVDPKQEKQVGSIREALEKCGLKDGMVLSFHHHFRDGDYIVNMVMEQVNAMGVKDITICASSLGAAHDPVAALIEEGVVTGIQSSGVRGKIGEAISYGKLKTPAIIRSHGGRVRAIEEGDVHIDIAFIGAPTSDAFGNARGVGGKSDCGVLSYSMVDARYADRVVVITDCLVPFPNFPPSISMVDVDYVCVVDEIGNPAKIVSNAVRMTKDVRELKMAEYCTRLIELSPFFKDGFSFQTGAGGASLAVNTMLRPIMEEKDIHMSFAIGGITKPMCDLLDAGLVRNIVDAQAFDLGAIESIKNNPRHFEISTSEYANPMNKGAFVNKLDFVILGALEVDVDYNVNVVTGSDGIVRGAPGGHPDTAAGSNCSIIVAPLVRGRIPTVCDKVVTVVTPGEAVDIVVTDYGIAINPRRTDLIEAYKGCGLPICTIEELRDIAYSIVGTPDEIQFKDRVVGIIESRDGTILDVVREIKEYEFVE</sequence>
<dbReference type="AlphaFoldDB" id="C0CZY2"/>
<keyword evidence="1" id="KW-0963">Cytoplasm</keyword>
<dbReference type="GO" id="GO:0008815">
    <property type="term" value="F:citrate (pro-3S)-lyase activity"/>
    <property type="evidence" value="ECO:0007669"/>
    <property type="project" value="UniProtKB-UniRule"/>
</dbReference>
<name>C0CZY2_9FIRM</name>
<comment type="catalytic activity">
    <reaction evidence="1">
        <text>citrate = oxaloacetate + acetate</text>
        <dbReference type="Rhea" id="RHEA:10760"/>
        <dbReference type="ChEBI" id="CHEBI:16452"/>
        <dbReference type="ChEBI" id="CHEBI:16947"/>
        <dbReference type="ChEBI" id="CHEBI:30089"/>
        <dbReference type="EC" id="4.1.3.6"/>
    </reaction>
</comment>
<dbReference type="PANTHER" id="PTHR40596">
    <property type="entry name" value="CITRATE LYASE ALPHA CHAIN"/>
    <property type="match status" value="1"/>
</dbReference>
<dbReference type="GO" id="GO:0005737">
    <property type="term" value="C:cytoplasm"/>
    <property type="evidence" value="ECO:0007669"/>
    <property type="project" value="UniProtKB-SubCell"/>
</dbReference>
<dbReference type="SUPFAM" id="SSF100950">
    <property type="entry name" value="NagB/RpiA/CoA transferase-like"/>
    <property type="match status" value="2"/>
</dbReference>
<organism evidence="2 3">
    <name type="scientific">[Clostridium] asparagiforme DSM 15981</name>
    <dbReference type="NCBI Taxonomy" id="518636"/>
    <lineage>
        <taxon>Bacteria</taxon>
        <taxon>Bacillati</taxon>
        <taxon>Bacillota</taxon>
        <taxon>Clostridia</taxon>
        <taxon>Lachnospirales</taxon>
        <taxon>Lachnospiraceae</taxon>
        <taxon>Enterocloster</taxon>
    </lineage>
</organism>
<keyword evidence="3" id="KW-1185">Reference proteome</keyword>
<dbReference type="Pfam" id="PF04223">
    <property type="entry name" value="CitF"/>
    <property type="match status" value="1"/>
</dbReference>
<dbReference type="GO" id="GO:0008814">
    <property type="term" value="F:citrate CoA-transferase activity"/>
    <property type="evidence" value="ECO:0007669"/>
    <property type="project" value="UniProtKB-UniRule"/>
</dbReference>
<evidence type="ECO:0000313" key="3">
    <source>
        <dbReference type="Proteomes" id="UP000004756"/>
    </source>
</evidence>
<dbReference type="InterPro" id="IPR037171">
    <property type="entry name" value="NagB/RpiA_transferase-like"/>
</dbReference>
<comment type="caution">
    <text evidence="2">The sequence shown here is derived from an EMBL/GenBank/DDBJ whole genome shotgun (WGS) entry which is preliminary data.</text>
</comment>
<proteinExistence type="predicted"/>
<gene>
    <name evidence="2" type="primary">citF</name>
    <name evidence="2" type="ORF">CLOSTASPAR_02562</name>
</gene>
<dbReference type="HOGENOM" id="CLU_046521_2_0_9"/>
<dbReference type="GO" id="GO:0009346">
    <property type="term" value="C:ATP-independent citrate lyase complex"/>
    <property type="evidence" value="ECO:0007669"/>
    <property type="project" value="UniProtKB-UniRule"/>
</dbReference>
<dbReference type="EC" id="4.1.3.6" evidence="1"/>
<dbReference type="GO" id="GO:0006084">
    <property type="term" value="P:acetyl-CoA metabolic process"/>
    <property type="evidence" value="ECO:0007669"/>
    <property type="project" value="UniProtKB-UniRule"/>
</dbReference>
<comment type="subcellular location">
    <subcellularLocation>
        <location evidence="1">Cytoplasm</location>
    </subcellularLocation>
</comment>